<dbReference type="InterPro" id="IPR043198">
    <property type="entry name" value="Cyclin/Ssn8"/>
</dbReference>
<dbReference type="OrthoDB" id="10264655at2759"/>
<dbReference type="Gene3D" id="1.10.472.10">
    <property type="entry name" value="Cyclin-like"/>
    <property type="match status" value="2"/>
</dbReference>
<dbReference type="GO" id="GO:0016538">
    <property type="term" value="F:cyclin-dependent protein serine/threonine kinase regulator activity"/>
    <property type="evidence" value="ECO:0007669"/>
    <property type="project" value="InterPro"/>
</dbReference>
<dbReference type="Proteomes" id="UP000664521">
    <property type="component" value="Unassembled WGS sequence"/>
</dbReference>
<proteinExistence type="predicted"/>
<comment type="caution">
    <text evidence="1">The sequence shown here is derived from an EMBL/GenBank/DDBJ whole genome shotgun (WGS) entry which is preliminary data.</text>
</comment>
<dbReference type="AlphaFoldDB" id="A0A8H3ENJ2"/>
<accession>A0A8H3ENJ2</accession>
<reference evidence="1" key="1">
    <citation type="submission" date="2021-03" db="EMBL/GenBank/DDBJ databases">
        <authorList>
            <person name="Tagirdzhanova G."/>
        </authorList>
    </citation>
    <scope>NUCLEOTIDE SEQUENCE</scope>
</reference>
<gene>
    <name evidence="1" type="ORF">HETSPECPRED_009512</name>
</gene>
<evidence type="ECO:0000313" key="1">
    <source>
        <dbReference type="EMBL" id="CAF9909754.1"/>
    </source>
</evidence>
<keyword evidence="2" id="KW-1185">Reference proteome</keyword>
<dbReference type="GO" id="GO:0006357">
    <property type="term" value="P:regulation of transcription by RNA polymerase II"/>
    <property type="evidence" value="ECO:0007669"/>
    <property type="project" value="InterPro"/>
</dbReference>
<dbReference type="EMBL" id="CAJPDS010000008">
    <property type="protein sequence ID" value="CAF9909754.1"/>
    <property type="molecule type" value="Genomic_DNA"/>
</dbReference>
<organism evidence="1 2">
    <name type="scientific">Heterodermia speciosa</name>
    <dbReference type="NCBI Taxonomy" id="116794"/>
    <lineage>
        <taxon>Eukaryota</taxon>
        <taxon>Fungi</taxon>
        <taxon>Dikarya</taxon>
        <taxon>Ascomycota</taxon>
        <taxon>Pezizomycotina</taxon>
        <taxon>Lecanoromycetes</taxon>
        <taxon>OSLEUM clade</taxon>
        <taxon>Lecanoromycetidae</taxon>
        <taxon>Caliciales</taxon>
        <taxon>Physciaceae</taxon>
        <taxon>Heterodermia</taxon>
    </lineage>
</organism>
<evidence type="ECO:0008006" key="3">
    <source>
        <dbReference type="Google" id="ProtNLM"/>
    </source>
</evidence>
<dbReference type="InterPro" id="IPR036915">
    <property type="entry name" value="Cyclin-like_sf"/>
</dbReference>
<protein>
    <recommendedName>
        <fullName evidence="3">Cyclin N-terminal domain-containing protein</fullName>
    </recommendedName>
</protein>
<sequence length="296" mass="32396">MDLTSLSNPLVTLDQLSSSSSQLDGLSTELENSIRFGGVQLTEAAGVLLRLPQEVIAQAVVIFTRFYTGPEGGSFLINPVKDVSAASLYMIAKISAIPQTPRSVLNVYAYLSLTAPKSRMDAPSDRQRPDPESHYLTTGAYLAARTTLLQTEAMILRALSFITKVVVPHHLALTFLQTLGVLPSPPTSKSRALAGRTISHLNTGLFSPQLLYLTHQPTALAVAAIYVAAKEIGVNLPCSEWWEVFDVDREELGFLVVGLGSSRLWAEQESRKWVEGKCPLTVEEIMLEMERGREVQ</sequence>
<dbReference type="PANTHER" id="PTHR10026">
    <property type="entry name" value="CYCLIN"/>
    <property type="match status" value="1"/>
</dbReference>
<dbReference type="SUPFAM" id="SSF47954">
    <property type="entry name" value="Cyclin-like"/>
    <property type="match status" value="2"/>
</dbReference>
<name>A0A8H3ENJ2_9LECA</name>
<evidence type="ECO:0000313" key="2">
    <source>
        <dbReference type="Proteomes" id="UP000664521"/>
    </source>
</evidence>